<evidence type="ECO:0000256" key="2">
    <source>
        <dbReference type="ARBA" id="ARBA00022692"/>
    </source>
</evidence>
<evidence type="ECO:0000313" key="7">
    <source>
        <dbReference type="Proteomes" id="UP001596171"/>
    </source>
</evidence>
<keyword evidence="3 5" id="KW-1133">Transmembrane helix</keyword>
<evidence type="ECO:0000256" key="3">
    <source>
        <dbReference type="ARBA" id="ARBA00022989"/>
    </source>
</evidence>
<name>A0ABW1SNZ3_9LACO</name>
<gene>
    <name evidence="6" type="ORF">ACFP1L_13645</name>
</gene>
<sequence length="102" mass="10741">MTQTRLREIDLLNPIHAAMTSFIAFMLGALIPLLAISLSTPAWRLVNTIGAMVIALSLNATVSARHSAVPLIKVICRNTLVGVATALITYLMGILLGGTVTG</sequence>
<accession>A0ABW1SNZ3</accession>
<dbReference type="Proteomes" id="UP001596171">
    <property type="component" value="Unassembled WGS sequence"/>
</dbReference>
<evidence type="ECO:0000256" key="1">
    <source>
        <dbReference type="ARBA" id="ARBA00004127"/>
    </source>
</evidence>
<proteinExistence type="predicted"/>
<protein>
    <submittedName>
        <fullName evidence="6">VIT1/CCC1 transporter family protein</fullName>
    </submittedName>
</protein>
<comment type="subcellular location">
    <subcellularLocation>
        <location evidence="1">Endomembrane system</location>
        <topology evidence="1">Multi-pass membrane protein</topology>
    </subcellularLocation>
</comment>
<organism evidence="6 7">
    <name type="scientific">Lactiplantibacillus nangangensis</name>
    <dbReference type="NCBI Taxonomy" id="2559917"/>
    <lineage>
        <taxon>Bacteria</taxon>
        <taxon>Bacillati</taxon>
        <taxon>Bacillota</taxon>
        <taxon>Bacilli</taxon>
        <taxon>Lactobacillales</taxon>
        <taxon>Lactobacillaceae</taxon>
        <taxon>Lactiplantibacillus</taxon>
    </lineage>
</organism>
<dbReference type="InterPro" id="IPR008217">
    <property type="entry name" value="Ccc1_fam"/>
</dbReference>
<dbReference type="PANTHER" id="PTHR31851">
    <property type="entry name" value="FE(2+)/MN(2+) TRANSPORTER PCL1"/>
    <property type="match status" value="1"/>
</dbReference>
<keyword evidence="2 5" id="KW-0812">Transmembrane</keyword>
<dbReference type="EMBL" id="JBHSSE010000028">
    <property type="protein sequence ID" value="MFC6202911.1"/>
    <property type="molecule type" value="Genomic_DNA"/>
</dbReference>
<feature type="transmembrane region" description="Helical" evidence="5">
    <location>
        <begin position="12"/>
        <end position="36"/>
    </location>
</feature>
<dbReference type="RefSeq" id="WP_223877446.1">
    <property type="nucleotide sequence ID" value="NZ_BJDI01000005.1"/>
</dbReference>
<feature type="transmembrane region" description="Helical" evidence="5">
    <location>
        <begin position="74"/>
        <end position="96"/>
    </location>
</feature>
<comment type="caution">
    <text evidence="6">The sequence shown here is derived from an EMBL/GenBank/DDBJ whole genome shotgun (WGS) entry which is preliminary data.</text>
</comment>
<evidence type="ECO:0000313" key="6">
    <source>
        <dbReference type="EMBL" id="MFC6202911.1"/>
    </source>
</evidence>
<evidence type="ECO:0000256" key="4">
    <source>
        <dbReference type="ARBA" id="ARBA00023136"/>
    </source>
</evidence>
<evidence type="ECO:0000256" key="5">
    <source>
        <dbReference type="SAM" id="Phobius"/>
    </source>
</evidence>
<dbReference type="Pfam" id="PF01988">
    <property type="entry name" value="VIT1"/>
    <property type="match status" value="1"/>
</dbReference>
<reference evidence="7" key="1">
    <citation type="journal article" date="2019" name="Int. J. Syst. Evol. Microbiol.">
        <title>The Global Catalogue of Microorganisms (GCM) 10K type strain sequencing project: providing services to taxonomists for standard genome sequencing and annotation.</title>
        <authorList>
            <consortium name="The Broad Institute Genomics Platform"/>
            <consortium name="The Broad Institute Genome Sequencing Center for Infectious Disease"/>
            <person name="Wu L."/>
            <person name="Ma J."/>
        </authorList>
    </citation>
    <scope>NUCLEOTIDE SEQUENCE [LARGE SCALE GENOMIC DNA]</scope>
    <source>
        <strain evidence="7">CCM 8930</strain>
    </source>
</reference>
<keyword evidence="4 5" id="KW-0472">Membrane</keyword>
<feature type="transmembrane region" description="Helical" evidence="5">
    <location>
        <begin position="42"/>
        <end position="62"/>
    </location>
</feature>
<keyword evidence="7" id="KW-1185">Reference proteome</keyword>